<proteinExistence type="predicted"/>
<feature type="non-terminal residue" evidence="1">
    <location>
        <position position="239"/>
    </location>
</feature>
<comment type="caution">
    <text evidence="1">The sequence shown here is derived from an EMBL/GenBank/DDBJ whole genome shotgun (WGS) entry which is preliminary data.</text>
</comment>
<reference evidence="1" key="1">
    <citation type="submission" date="2021-06" db="EMBL/GenBank/DDBJ databases">
        <authorList>
            <person name="Kallberg Y."/>
            <person name="Tangrot J."/>
            <person name="Rosling A."/>
        </authorList>
    </citation>
    <scope>NUCLEOTIDE SEQUENCE</scope>
    <source>
        <strain evidence="1">IL203A</strain>
    </source>
</reference>
<protein>
    <submittedName>
        <fullName evidence="1">5202_t:CDS:1</fullName>
    </submittedName>
</protein>
<organism evidence="1 2">
    <name type="scientific">Dentiscutata heterogama</name>
    <dbReference type="NCBI Taxonomy" id="1316150"/>
    <lineage>
        <taxon>Eukaryota</taxon>
        <taxon>Fungi</taxon>
        <taxon>Fungi incertae sedis</taxon>
        <taxon>Mucoromycota</taxon>
        <taxon>Glomeromycotina</taxon>
        <taxon>Glomeromycetes</taxon>
        <taxon>Diversisporales</taxon>
        <taxon>Gigasporaceae</taxon>
        <taxon>Dentiscutata</taxon>
    </lineage>
</organism>
<dbReference type="Proteomes" id="UP000789702">
    <property type="component" value="Unassembled WGS sequence"/>
</dbReference>
<sequence>MNKNKRNVEIDDSTEFGIKLLKLLKKSVISVDPGDPSSDYSDYNRPKKISGHDEAGNTNNTVSATTTIPSPTSSDYTSGNDTAAQQQLQEEEQTLQKIIVVLCSLGASLVLVTIAIGFLFWKVRGQAMNNNKKASMDNDEPDDRTNIDRTNFDSIINVNDNINDSLSETEHDSKAGFPHVNEEFPLDMKQLKMPRSAVLSYPTHAFSIAAPSAPPAEELELHDAGASNFSIPPPPPAYS</sequence>
<gene>
    <name evidence="1" type="ORF">DHETER_LOCUS8781</name>
</gene>
<evidence type="ECO:0000313" key="1">
    <source>
        <dbReference type="EMBL" id="CAG8639586.1"/>
    </source>
</evidence>
<evidence type="ECO:0000313" key="2">
    <source>
        <dbReference type="Proteomes" id="UP000789702"/>
    </source>
</evidence>
<keyword evidence="2" id="KW-1185">Reference proteome</keyword>
<dbReference type="EMBL" id="CAJVPU010014375">
    <property type="protein sequence ID" value="CAG8639586.1"/>
    <property type="molecule type" value="Genomic_DNA"/>
</dbReference>
<name>A0ACA9N898_9GLOM</name>
<accession>A0ACA9N898</accession>